<feature type="transmembrane region" description="Helical" evidence="1">
    <location>
        <begin position="206"/>
        <end position="228"/>
    </location>
</feature>
<dbReference type="RefSeq" id="WP_239167009.1">
    <property type="nucleotide sequence ID" value="NZ_BAAALC010000038.1"/>
</dbReference>
<dbReference type="PANTHER" id="PTHR36833:SF1">
    <property type="entry name" value="INTEGRAL MEMBRANE TRANSPORT PROTEIN"/>
    <property type="match status" value="1"/>
</dbReference>
<comment type="caution">
    <text evidence="2">The sequence shown here is derived from an EMBL/GenBank/DDBJ whole genome shotgun (WGS) entry which is preliminary data.</text>
</comment>
<dbReference type="Pfam" id="PF06182">
    <property type="entry name" value="ABC2_membrane_6"/>
    <property type="match status" value="1"/>
</dbReference>
<dbReference type="InterPro" id="IPR010390">
    <property type="entry name" value="ABC-2_transporter-like"/>
</dbReference>
<evidence type="ECO:0000256" key="1">
    <source>
        <dbReference type="SAM" id="Phobius"/>
    </source>
</evidence>
<feature type="transmembrane region" description="Helical" evidence="1">
    <location>
        <begin position="59"/>
        <end position="85"/>
    </location>
</feature>
<sequence length="272" mass="29060">MAEPAAASTAAIYRRLVAAQVRSQLSYRVSFVLDLVSNVVFLGADLLTVLVVFHRVPVLAGFSLADTLLVFGLASLGFSLAELIVGSIDHMQRHVRTGLLDAVLIRPLGVLWQLLVLDVGLRRVGRVCSGLVLLAIAVRLAEVAVTPANLLLLVITPVVGAVFFGAVFVATATVAFWWVDSGELSAALTHGGRDFTSYPMTVFGGWFRRLFAFGLGFGFIAYYPALILLDRPDPLGAPAWLGWCGPLLAAAAATLAGLIWRTGVRHYRSTGS</sequence>
<keyword evidence="1" id="KW-0472">Membrane</keyword>
<name>A0A8J3P423_9ACTN</name>
<protein>
    <submittedName>
        <fullName evidence="2">ABC transporter permease</fullName>
    </submittedName>
</protein>
<keyword evidence="3" id="KW-1185">Reference proteome</keyword>
<gene>
    <name evidence="2" type="ORF">Cco03nite_01080</name>
</gene>
<organism evidence="2 3">
    <name type="scientific">Catellatospora coxensis</name>
    <dbReference type="NCBI Taxonomy" id="310354"/>
    <lineage>
        <taxon>Bacteria</taxon>
        <taxon>Bacillati</taxon>
        <taxon>Actinomycetota</taxon>
        <taxon>Actinomycetes</taxon>
        <taxon>Micromonosporales</taxon>
        <taxon>Micromonosporaceae</taxon>
        <taxon>Catellatospora</taxon>
    </lineage>
</organism>
<reference evidence="2 3" key="1">
    <citation type="submission" date="2021-01" db="EMBL/GenBank/DDBJ databases">
        <title>Whole genome shotgun sequence of Catellatospora coxensis NBRC 107359.</title>
        <authorList>
            <person name="Komaki H."/>
            <person name="Tamura T."/>
        </authorList>
    </citation>
    <scope>NUCLEOTIDE SEQUENCE [LARGE SCALE GENOMIC DNA]</scope>
    <source>
        <strain evidence="2 3">NBRC 107359</strain>
    </source>
</reference>
<keyword evidence="1" id="KW-1133">Transmembrane helix</keyword>
<accession>A0A8J3P423</accession>
<feature type="transmembrane region" description="Helical" evidence="1">
    <location>
        <begin position="31"/>
        <end position="53"/>
    </location>
</feature>
<feature type="transmembrane region" description="Helical" evidence="1">
    <location>
        <begin position="240"/>
        <end position="260"/>
    </location>
</feature>
<dbReference type="Proteomes" id="UP000630887">
    <property type="component" value="Unassembled WGS sequence"/>
</dbReference>
<dbReference type="EMBL" id="BONI01000001">
    <property type="protein sequence ID" value="GIG03408.1"/>
    <property type="molecule type" value="Genomic_DNA"/>
</dbReference>
<proteinExistence type="predicted"/>
<dbReference type="PANTHER" id="PTHR36833">
    <property type="entry name" value="SLR0610 PROTEIN-RELATED"/>
    <property type="match status" value="1"/>
</dbReference>
<evidence type="ECO:0000313" key="3">
    <source>
        <dbReference type="Proteomes" id="UP000630887"/>
    </source>
</evidence>
<keyword evidence="1" id="KW-0812">Transmembrane</keyword>
<feature type="transmembrane region" description="Helical" evidence="1">
    <location>
        <begin position="150"/>
        <end position="179"/>
    </location>
</feature>
<evidence type="ECO:0000313" key="2">
    <source>
        <dbReference type="EMBL" id="GIG03408.1"/>
    </source>
</evidence>
<dbReference type="AlphaFoldDB" id="A0A8J3P423"/>